<dbReference type="InterPro" id="IPR011011">
    <property type="entry name" value="Znf_FYVE_PHD"/>
</dbReference>
<dbReference type="Gene3D" id="3.30.40.10">
    <property type="entry name" value="Zinc/RING finger domain, C3HC4 (zinc finger)"/>
    <property type="match status" value="1"/>
</dbReference>
<dbReference type="InterPro" id="IPR001841">
    <property type="entry name" value="Znf_RING"/>
</dbReference>
<protein>
    <recommendedName>
        <fullName evidence="2">RING-type domain-containing protein</fullName>
    </recommendedName>
</protein>
<dbReference type="Proteomes" id="UP000789595">
    <property type="component" value="Unassembled WGS sequence"/>
</dbReference>
<evidence type="ECO:0000313" key="3">
    <source>
        <dbReference type="EMBL" id="CAH0364415.1"/>
    </source>
</evidence>
<reference evidence="3" key="1">
    <citation type="submission" date="2021-11" db="EMBL/GenBank/DDBJ databases">
        <authorList>
            <consortium name="Genoscope - CEA"/>
            <person name="William W."/>
        </authorList>
    </citation>
    <scope>NUCLEOTIDE SEQUENCE</scope>
</reference>
<feature type="domain" description="RING-type" evidence="2">
    <location>
        <begin position="6"/>
        <end position="46"/>
    </location>
</feature>
<dbReference type="SUPFAM" id="SSF57903">
    <property type="entry name" value="FYVE/PHD zinc finger"/>
    <property type="match status" value="1"/>
</dbReference>
<dbReference type="PROSITE" id="PS50089">
    <property type="entry name" value="ZF_RING_2"/>
    <property type="match status" value="1"/>
</dbReference>
<feature type="non-terminal residue" evidence="3">
    <location>
        <position position="242"/>
    </location>
</feature>
<dbReference type="GO" id="GO:0008270">
    <property type="term" value="F:zinc ion binding"/>
    <property type="evidence" value="ECO:0007669"/>
    <property type="project" value="UniProtKB-KW"/>
</dbReference>
<name>A0A8J2S619_9STRA</name>
<dbReference type="Pfam" id="PF26054">
    <property type="entry name" value="PHD_G2E3"/>
    <property type="match status" value="1"/>
</dbReference>
<proteinExistence type="predicted"/>
<comment type="caution">
    <text evidence="3">The sequence shown here is derived from an EMBL/GenBank/DDBJ whole genome shotgun (WGS) entry which is preliminary data.</text>
</comment>
<evidence type="ECO:0000313" key="4">
    <source>
        <dbReference type="Proteomes" id="UP000789595"/>
    </source>
</evidence>
<organism evidence="3 4">
    <name type="scientific">Pelagomonas calceolata</name>
    <dbReference type="NCBI Taxonomy" id="35677"/>
    <lineage>
        <taxon>Eukaryota</taxon>
        <taxon>Sar</taxon>
        <taxon>Stramenopiles</taxon>
        <taxon>Ochrophyta</taxon>
        <taxon>Pelagophyceae</taxon>
        <taxon>Pelagomonadales</taxon>
        <taxon>Pelagomonadaceae</taxon>
        <taxon>Pelagomonas</taxon>
    </lineage>
</organism>
<dbReference type="EMBL" id="CAKKNE010000001">
    <property type="protein sequence ID" value="CAH0364415.1"/>
    <property type="molecule type" value="Genomic_DNA"/>
</dbReference>
<evidence type="ECO:0000259" key="2">
    <source>
        <dbReference type="PROSITE" id="PS50089"/>
    </source>
</evidence>
<dbReference type="OrthoDB" id="200660at2759"/>
<dbReference type="InterPro" id="IPR059102">
    <property type="entry name" value="PHD_PHF7/G2E3-like"/>
</dbReference>
<accession>A0A8J2S619</accession>
<dbReference type="Gene3D" id="2.30.30.140">
    <property type="match status" value="1"/>
</dbReference>
<dbReference type="InterPro" id="IPR013083">
    <property type="entry name" value="Znf_RING/FYVE/PHD"/>
</dbReference>
<keyword evidence="1" id="KW-0863">Zinc-finger</keyword>
<dbReference type="AlphaFoldDB" id="A0A8J2S619"/>
<gene>
    <name evidence="3" type="ORF">PECAL_1P07750</name>
</gene>
<evidence type="ECO:0000256" key="1">
    <source>
        <dbReference type="PROSITE-ProRule" id="PRU00175"/>
    </source>
</evidence>
<keyword evidence="4" id="KW-1185">Reference proteome</keyword>
<keyword evidence="1" id="KW-0479">Metal-binding</keyword>
<sequence length="242" mass="26456">MPGGACIVCASQTDQASPCCKIHVCHACLEAAAAASGSLFACPACRDRDAFRKHAAERGVNMYEGVPDYVETGTAATNDRFCCATHCRSPHGPAYDTTASRPTRRSVSDQAMWQLVSCELCGSKSIHIGCSGRSLNVDLTRWRCDDCGGTEDIPEPPVEQFEVQVPQVPTLTGRRRRRRRPRDARIGRWVEVYWAGDAAWYLGRVASQRNGRFKVAYADGETVSQALMDEAFEGATPPPQPD</sequence>
<keyword evidence="1" id="KW-0862">Zinc</keyword>